<protein>
    <submittedName>
        <fullName evidence="2">Uncharacterized protein</fullName>
    </submittedName>
</protein>
<dbReference type="AlphaFoldDB" id="A0A6G1HI21"/>
<accession>A0A6G1HI21</accession>
<reference evidence="2" key="1">
    <citation type="journal article" date="2020" name="Stud. Mycol.">
        <title>101 Dothideomycetes genomes: a test case for predicting lifestyles and emergence of pathogens.</title>
        <authorList>
            <person name="Haridas S."/>
            <person name="Albert R."/>
            <person name="Binder M."/>
            <person name="Bloem J."/>
            <person name="Labutti K."/>
            <person name="Salamov A."/>
            <person name="Andreopoulos B."/>
            <person name="Baker S."/>
            <person name="Barry K."/>
            <person name="Bills G."/>
            <person name="Bluhm B."/>
            <person name="Cannon C."/>
            <person name="Castanera R."/>
            <person name="Culley D."/>
            <person name="Daum C."/>
            <person name="Ezra D."/>
            <person name="Gonzalez J."/>
            <person name="Henrissat B."/>
            <person name="Kuo A."/>
            <person name="Liang C."/>
            <person name="Lipzen A."/>
            <person name="Lutzoni F."/>
            <person name="Magnuson J."/>
            <person name="Mondo S."/>
            <person name="Nolan M."/>
            <person name="Ohm R."/>
            <person name="Pangilinan J."/>
            <person name="Park H.-J."/>
            <person name="Ramirez L."/>
            <person name="Alfaro M."/>
            <person name="Sun H."/>
            <person name="Tritt A."/>
            <person name="Yoshinaga Y."/>
            <person name="Zwiers L.-H."/>
            <person name="Turgeon B."/>
            <person name="Goodwin S."/>
            <person name="Spatafora J."/>
            <person name="Crous P."/>
            <person name="Grigoriev I."/>
        </authorList>
    </citation>
    <scope>NUCLEOTIDE SEQUENCE</scope>
    <source>
        <strain evidence="2">CBS 262.69</strain>
    </source>
</reference>
<evidence type="ECO:0000256" key="1">
    <source>
        <dbReference type="SAM" id="MobiDB-lite"/>
    </source>
</evidence>
<evidence type="ECO:0000313" key="3">
    <source>
        <dbReference type="Proteomes" id="UP000799640"/>
    </source>
</evidence>
<sequence>MCSAGEFPSILCPPNTAIYPASTSSRNGDRWGSGHAVPTPLLPVAPAQPAGHYHLSGWHALRNKELLGLSGMQSNAAASRSPAQSIRHRNVSGRGVPIPYWGGTSSLMGDCWGFQARTSIAARSPNSRPDSERCLPGCACTLGRCHSLPGGNSYGSGRTLLHSTTARGPSKLAGH</sequence>
<dbReference type="EMBL" id="ML996711">
    <property type="protein sequence ID" value="KAF2395708.1"/>
    <property type="molecule type" value="Genomic_DNA"/>
</dbReference>
<feature type="region of interest" description="Disordered" evidence="1">
    <location>
        <begin position="156"/>
        <end position="175"/>
    </location>
</feature>
<keyword evidence="3" id="KW-1185">Reference proteome</keyword>
<organism evidence="2 3">
    <name type="scientific">Trichodelitschia bisporula</name>
    <dbReference type="NCBI Taxonomy" id="703511"/>
    <lineage>
        <taxon>Eukaryota</taxon>
        <taxon>Fungi</taxon>
        <taxon>Dikarya</taxon>
        <taxon>Ascomycota</taxon>
        <taxon>Pezizomycotina</taxon>
        <taxon>Dothideomycetes</taxon>
        <taxon>Dothideomycetes incertae sedis</taxon>
        <taxon>Phaeotrichales</taxon>
        <taxon>Phaeotrichaceae</taxon>
        <taxon>Trichodelitschia</taxon>
    </lineage>
</organism>
<proteinExistence type="predicted"/>
<gene>
    <name evidence="2" type="ORF">EJ06DRAFT_260410</name>
</gene>
<name>A0A6G1HI21_9PEZI</name>
<dbReference type="Proteomes" id="UP000799640">
    <property type="component" value="Unassembled WGS sequence"/>
</dbReference>
<evidence type="ECO:0000313" key="2">
    <source>
        <dbReference type="EMBL" id="KAF2395708.1"/>
    </source>
</evidence>